<evidence type="ECO:0000313" key="9">
    <source>
        <dbReference type="Proteomes" id="UP000603545"/>
    </source>
</evidence>
<organism evidence="8 9">
    <name type="scientific">Candidatus Desulfaltia bathyphila</name>
    <dbReference type="NCBI Taxonomy" id="2841697"/>
    <lineage>
        <taxon>Bacteria</taxon>
        <taxon>Pseudomonadati</taxon>
        <taxon>Thermodesulfobacteriota</taxon>
        <taxon>Desulfobacteria</taxon>
        <taxon>Desulfobacterales</taxon>
        <taxon>Desulfobacterales incertae sedis</taxon>
        <taxon>Candidatus Desulfaltia</taxon>
    </lineage>
</organism>
<comment type="caution">
    <text evidence="8">The sequence shown here is derived from an EMBL/GenBank/DDBJ whole genome shotgun (WGS) entry which is preliminary data.</text>
</comment>
<dbReference type="InterPro" id="IPR000835">
    <property type="entry name" value="HTH_MarR-typ"/>
</dbReference>
<keyword evidence="5" id="KW-0804">Transcription</keyword>
<keyword evidence="4" id="KW-0238">DNA-binding</keyword>
<evidence type="ECO:0000256" key="2">
    <source>
        <dbReference type="ARBA" id="ARBA00022386"/>
    </source>
</evidence>
<dbReference type="InterPro" id="IPR001367">
    <property type="entry name" value="Fe_dep_repressor"/>
</dbReference>
<dbReference type="Proteomes" id="UP000603545">
    <property type="component" value="Unassembled WGS sequence"/>
</dbReference>
<evidence type="ECO:0000313" key="8">
    <source>
        <dbReference type="EMBL" id="MBC8200143.1"/>
    </source>
</evidence>
<dbReference type="GO" id="GO:0003700">
    <property type="term" value="F:DNA-binding transcription factor activity"/>
    <property type="evidence" value="ECO:0007669"/>
    <property type="project" value="InterPro"/>
</dbReference>
<evidence type="ECO:0000256" key="6">
    <source>
        <dbReference type="ARBA" id="ARBA00025185"/>
    </source>
</evidence>
<dbReference type="PANTHER" id="PTHR33238">
    <property type="entry name" value="IRON (METAL) DEPENDENT REPRESSOR, DTXR FAMILY"/>
    <property type="match status" value="1"/>
</dbReference>
<dbReference type="SUPFAM" id="SSF46785">
    <property type="entry name" value="Winged helix' DNA-binding domain"/>
    <property type="match status" value="1"/>
</dbReference>
<keyword evidence="3" id="KW-0805">Transcription regulation</keyword>
<dbReference type="EMBL" id="JACNLL010000078">
    <property type="protein sequence ID" value="MBC8200143.1"/>
    <property type="molecule type" value="Genomic_DNA"/>
</dbReference>
<dbReference type="SUPFAM" id="SSF47979">
    <property type="entry name" value="Iron-dependent repressor protein, dimerization domain"/>
    <property type="match status" value="1"/>
</dbReference>
<reference evidence="8 9" key="1">
    <citation type="submission" date="2020-08" db="EMBL/GenBank/DDBJ databases">
        <title>Bridging the membrane lipid divide: bacteria of the FCB group superphylum have the potential to synthesize archaeal ether lipids.</title>
        <authorList>
            <person name="Villanueva L."/>
            <person name="Von Meijenfeldt F.A.B."/>
            <person name="Westbye A.B."/>
            <person name="Yadav S."/>
            <person name="Hopmans E.C."/>
            <person name="Dutilh B.E."/>
            <person name="Sinninghe Damste J.S."/>
        </authorList>
    </citation>
    <scope>NUCLEOTIDE SEQUENCE [LARGE SCALE GENOMIC DNA]</scope>
    <source>
        <strain evidence="8">NIOZ-UU82</strain>
    </source>
</reference>
<evidence type="ECO:0000256" key="4">
    <source>
        <dbReference type="ARBA" id="ARBA00023125"/>
    </source>
</evidence>
<gene>
    <name evidence="8" type="ORF">H8E80_08915</name>
</gene>
<dbReference type="Pfam" id="PF01325">
    <property type="entry name" value="Fe_dep_repress"/>
    <property type="match status" value="1"/>
</dbReference>
<dbReference type="InterPro" id="IPR022689">
    <property type="entry name" value="Iron_dep_repressor"/>
</dbReference>
<name>A0A8J6TCK1_9BACT</name>
<dbReference type="GO" id="GO:0003677">
    <property type="term" value="F:DNA binding"/>
    <property type="evidence" value="ECO:0007669"/>
    <property type="project" value="UniProtKB-KW"/>
</dbReference>
<comment type="function">
    <text evidence="6">In the presence of manganese, represses expression of mntH and mntS. Up-regulates expression of mntP.</text>
</comment>
<accession>A0A8J6TCK1</accession>
<dbReference type="Pfam" id="PF02742">
    <property type="entry name" value="Fe_dep_repr_C"/>
    <property type="match status" value="1"/>
</dbReference>
<dbReference type="Gene3D" id="1.10.10.10">
    <property type="entry name" value="Winged helix-like DNA-binding domain superfamily/Winged helix DNA-binding domain"/>
    <property type="match status" value="1"/>
</dbReference>
<proteinExistence type="inferred from homology"/>
<protein>
    <recommendedName>
        <fullName evidence="2">Transcriptional regulator MntR</fullName>
    </recommendedName>
</protein>
<dbReference type="PROSITE" id="PS50944">
    <property type="entry name" value="HTH_DTXR"/>
    <property type="match status" value="1"/>
</dbReference>
<evidence type="ECO:0000256" key="3">
    <source>
        <dbReference type="ARBA" id="ARBA00023015"/>
    </source>
</evidence>
<sequence>MQNKDDISKKPLTPAMEDYLEAIFNLGKEKRVVRVKDIAKRLGVKMPTVTNMLKTLSKRELIDYEKYEYLELTEKGVDVGREIHRRHHILRGFLTDILNVDFKKADEEACKMEHAVSASTLDRFIEFMEFVQFCPRVGLDWLEYFDEYRLHGQEPDKCLARMKEFAGGFKVRIKTMEEVGGEK</sequence>
<dbReference type="Gene3D" id="1.10.60.10">
    <property type="entry name" value="Iron dependent repressor, metal binding and dimerisation domain"/>
    <property type="match status" value="1"/>
</dbReference>
<dbReference type="InterPro" id="IPR050536">
    <property type="entry name" value="DtxR_MntR_Metal-Reg"/>
</dbReference>
<dbReference type="PANTHER" id="PTHR33238:SF7">
    <property type="entry name" value="IRON-DEPENDENT TRANSCRIPTIONAL REGULATOR"/>
    <property type="match status" value="1"/>
</dbReference>
<dbReference type="SMART" id="SM00529">
    <property type="entry name" value="HTH_DTXR"/>
    <property type="match status" value="1"/>
</dbReference>
<dbReference type="GO" id="GO:0046914">
    <property type="term" value="F:transition metal ion binding"/>
    <property type="evidence" value="ECO:0007669"/>
    <property type="project" value="InterPro"/>
</dbReference>
<feature type="domain" description="HTH dtxR-type" evidence="7">
    <location>
        <begin position="12"/>
        <end position="73"/>
    </location>
</feature>
<comment type="similarity">
    <text evidence="1">Belongs to the DtxR/MntR family.</text>
</comment>
<dbReference type="InterPro" id="IPR036388">
    <property type="entry name" value="WH-like_DNA-bd_sf"/>
</dbReference>
<dbReference type="GO" id="GO:0046983">
    <property type="term" value="F:protein dimerization activity"/>
    <property type="evidence" value="ECO:0007669"/>
    <property type="project" value="InterPro"/>
</dbReference>
<evidence type="ECO:0000256" key="1">
    <source>
        <dbReference type="ARBA" id="ARBA00007871"/>
    </source>
</evidence>
<dbReference type="SMART" id="SM00347">
    <property type="entry name" value="HTH_MARR"/>
    <property type="match status" value="1"/>
</dbReference>
<evidence type="ECO:0000259" key="7">
    <source>
        <dbReference type="PROSITE" id="PS50944"/>
    </source>
</evidence>
<dbReference type="InterPro" id="IPR036421">
    <property type="entry name" value="Fe_dep_repressor_sf"/>
</dbReference>
<dbReference type="AlphaFoldDB" id="A0A8J6TCK1"/>
<dbReference type="InterPro" id="IPR036390">
    <property type="entry name" value="WH_DNA-bd_sf"/>
</dbReference>
<dbReference type="InterPro" id="IPR022687">
    <property type="entry name" value="HTH_DTXR"/>
</dbReference>
<evidence type="ECO:0000256" key="5">
    <source>
        <dbReference type="ARBA" id="ARBA00023163"/>
    </source>
</evidence>